<dbReference type="PANTHER" id="PTHR22951">
    <property type="entry name" value="CLATHRIN ASSEMBLY PROTEIN"/>
    <property type="match status" value="1"/>
</dbReference>
<feature type="compositionally biased region" description="Polar residues" evidence="3">
    <location>
        <begin position="443"/>
        <end position="455"/>
    </location>
</feature>
<dbReference type="FunFam" id="1.20.58.150:FF:000004">
    <property type="entry name" value="ENTH domain protein"/>
    <property type="match status" value="1"/>
</dbReference>
<evidence type="ECO:0000313" key="5">
    <source>
        <dbReference type="EMBL" id="KAJ2898079.1"/>
    </source>
</evidence>
<feature type="compositionally biased region" description="Low complexity" evidence="3">
    <location>
        <begin position="293"/>
        <end position="317"/>
    </location>
</feature>
<dbReference type="GO" id="GO:0005545">
    <property type="term" value="F:1-phosphatidylinositol binding"/>
    <property type="evidence" value="ECO:0007669"/>
    <property type="project" value="InterPro"/>
</dbReference>
<dbReference type="GO" id="GO:0048268">
    <property type="term" value="P:clathrin coat assembly"/>
    <property type="evidence" value="ECO:0007669"/>
    <property type="project" value="InterPro"/>
</dbReference>
<proteinExistence type="predicted"/>
<evidence type="ECO:0000313" key="6">
    <source>
        <dbReference type="Proteomes" id="UP001201980"/>
    </source>
</evidence>
<evidence type="ECO:0000256" key="3">
    <source>
        <dbReference type="SAM" id="MobiDB-lite"/>
    </source>
</evidence>
<feature type="compositionally biased region" description="Basic and acidic residues" evidence="3">
    <location>
        <begin position="282"/>
        <end position="291"/>
    </location>
</feature>
<feature type="region of interest" description="Disordered" evidence="3">
    <location>
        <begin position="589"/>
        <end position="615"/>
    </location>
</feature>
<dbReference type="Pfam" id="PF07651">
    <property type="entry name" value="ANTH"/>
    <property type="match status" value="1"/>
</dbReference>
<dbReference type="GO" id="GO:0006900">
    <property type="term" value="P:vesicle budding from membrane"/>
    <property type="evidence" value="ECO:0007669"/>
    <property type="project" value="TreeGrafter"/>
</dbReference>
<gene>
    <name evidence="5" type="ORF">MKZ38_004191</name>
</gene>
<dbReference type="PANTHER" id="PTHR22951:SF5">
    <property type="entry name" value="PHOSPHATIDYLINOSITOL-BINDING CLATHRIN ASSEMBLY PROTEIN LAP"/>
    <property type="match status" value="1"/>
</dbReference>
<feature type="compositionally biased region" description="Low complexity" evidence="3">
    <location>
        <begin position="459"/>
        <end position="470"/>
    </location>
</feature>
<name>A0AAD5RLN2_9PEZI</name>
<keyword evidence="2" id="KW-0963">Cytoplasm</keyword>
<protein>
    <recommendedName>
        <fullName evidence="4">ENTH domain-containing protein</fullName>
    </recommendedName>
</protein>
<feature type="region of interest" description="Disordered" evidence="3">
    <location>
        <begin position="392"/>
        <end position="474"/>
    </location>
</feature>
<feature type="domain" description="ENTH" evidence="4">
    <location>
        <begin position="1"/>
        <end position="124"/>
    </location>
</feature>
<feature type="compositionally biased region" description="Polar residues" evidence="3">
    <location>
        <begin position="550"/>
        <end position="570"/>
    </location>
</feature>
<dbReference type="GO" id="GO:0030136">
    <property type="term" value="C:clathrin-coated vesicle"/>
    <property type="evidence" value="ECO:0007669"/>
    <property type="project" value="InterPro"/>
</dbReference>
<keyword evidence="6" id="KW-1185">Reference proteome</keyword>
<dbReference type="GO" id="GO:0000149">
    <property type="term" value="F:SNARE binding"/>
    <property type="evidence" value="ECO:0007669"/>
    <property type="project" value="TreeGrafter"/>
</dbReference>
<reference evidence="5" key="1">
    <citation type="submission" date="2022-07" db="EMBL/GenBank/DDBJ databases">
        <title>Draft genome sequence of Zalerion maritima ATCC 34329, a (micro)plastics degrading marine fungus.</title>
        <authorList>
            <person name="Paco A."/>
            <person name="Goncalves M.F.M."/>
            <person name="Rocha-Santos T.A.P."/>
            <person name="Alves A."/>
        </authorList>
    </citation>
    <scope>NUCLEOTIDE SEQUENCE</scope>
    <source>
        <strain evidence="5">ATCC 34329</strain>
    </source>
</reference>
<sequence length="615" mass="67898">MASSFEKSVKGATKTKAAPPKPKYIEHLLVATHSGEHGIAEVFRALSLRLREPTWTVVLKGLITVHFMIRDGSENSTLSYLSKHQNMLAVNSFSDAQLQGRNIRHYANYLTERARAYRDTKTDWVRDRSNRLESLNVDKGLLRETESVQRQLTALLKCDLMDNEPENDITICIFRLLVADLLKLFQALNLGMINILGHFFEMAKSDADRAMEIYRTFTRQTDYVVQYLSVARQYEHLTRITVPKLKHAPVTLGRQLDDYLKDPDFEVHRRQFLLEKENKKKGGKLMEKDFPEPSTSSKPAASTSISQPSTQAASQAAKGPDTNLIDLFDSLDDNQTTVVIQANQPQMTSSPWGNPAPAPAPFQQMQPTMMFNQNTGLMPQVTAAQGMSPFQQQNTSMGMFSPQQQQQQQPQGLQPQPTAAGFGGFTPQPQMSSFSPGLLGAIPQNTAVSSFQPNPGLTAPQAAPMQQPMATGTNPFRQSMMINQQTGVTTNSTSPTDVNLNRQSTNPFARHQQQQQQQMQQPQQQPAPLMPAVTGTNPFAKGFAGAGQRPATSGSAGPSLVPQATGTNPFRQGAFVNHQTGMGWQHNQAPIGGGLDNLETMPVFPRPAQQTPWQG</sequence>
<dbReference type="EMBL" id="JAKWBI020000245">
    <property type="protein sequence ID" value="KAJ2898079.1"/>
    <property type="molecule type" value="Genomic_DNA"/>
</dbReference>
<organism evidence="5 6">
    <name type="scientific">Zalerion maritima</name>
    <dbReference type="NCBI Taxonomy" id="339359"/>
    <lineage>
        <taxon>Eukaryota</taxon>
        <taxon>Fungi</taxon>
        <taxon>Dikarya</taxon>
        <taxon>Ascomycota</taxon>
        <taxon>Pezizomycotina</taxon>
        <taxon>Sordariomycetes</taxon>
        <taxon>Lulworthiomycetidae</taxon>
        <taxon>Lulworthiales</taxon>
        <taxon>Lulworthiaceae</taxon>
        <taxon>Zalerion</taxon>
    </lineage>
</organism>
<dbReference type="GO" id="GO:0005905">
    <property type="term" value="C:clathrin-coated pit"/>
    <property type="evidence" value="ECO:0007669"/>
    <property type="project" value="TreeGrafter"/>
</dbReference>
<evidence type="ECO:0000259" key="4">
    <source>
        <dbReference type="PROSITE" id="PS50942"/>
    </source>
</evidence>
<dbReference type="InterPro" id="IPR011417">
    <property type="entry name" value="ANTH_dom"/>
</dbReference>
<feature type="region of interest" description="Disordered" evidence="3">
    <location>
        <begin position="282"/>
        <end position="318"/>
    </location>
</feature>
<dbReference type="InterPro" id="IPR013809">
    <property type="entry name" value="ENTH"/>
</dbReference>
<dbReference type="Gene3D" id="1.20.58.150">
    <property type="entry name" value="ANTH domain"/>
    <property type="match status" value="1"/>
</dbReference>
<dbReference type="InterPro" id="IPR014712">
    <property type="entry name" value="ANTH_dom_sf"/>
</dbReference>
<dbReference type="InterPro" id="IPR008942">
    <property type="entry name" value="ENTH_VHS"/>
</dbReference>
<dbReference type="CDD" id="cd16988">
    <property type="entry name" value="ANTH_N_YAP180"/>
    <property type="match status" value="1"/>
</dbReference>
<evidence type="ECO:0000256" key="2">
    <source>
        <dbReference type="ARBA" id="ARBA00022490"/>
    </source>
</evidence>
<dbReference type="SMART" id="SM00273">
    <property type="entry name" value="ENTH"/>
    <property type="match status" value="1"/>
</dbReference>
<dbReference type="SUPFAM" id="SSF89009">
    <property type="entry name" value="GAT-like domain"/>
    <property type="match status" value="1"/>
</dbReference>
<comment type="subcellular location">
    <subcellularLocation>
        <location evidence="1">Cytoplasm</location>
    </subcellularLocation>
</comment>
<feature type="region of interest" description="Disordered" evidence="3">
    <location>
        <begin position="487"/>
        <end position="574"/>
    </location>
</feature>
<dbReference type="SUPFAM" id="SSF48464">
    <property type="entry name" value="ENTH/VHS domain"/>
    <property type="match status" value="1"/>
</dbReference>
<dbReference type="InterPro" id="IPR045192">
    <property type="entry name" value="AP180-like"/>
</dbReference>
<dbReference type="GO" id="GO:0032050">
    <property type="term" value="F:clathrin heavy chain binding"/>
    <property type="evidence" value="ECO:0007669"/>
    <property type="project" value="TreeGrafter"/>
</dbReference>
<comment type="caution">
    <text evidence="5">The sequence shown here is derived from an EMBL/GenBank/DDBJ whole genome shotgun (WGS) entry which is preliminary data.</text>
</comment>
<dbReference type="PROSITE" id="PS50942">
    <property type="entry name" value="ENTH"/>
    <property type="match status" value="1"/>
</dbReference>
<feature type="compositionally biased region" description="Low complexity" evidence="3">
    <location>
        <begin position="512"/>
        <end position="526"/>
    </location>
</feature>
<feature type="compositionally biased region" description="Low complexity" evidence="3">
    <location>
        <begin position="402"/>
        <end position="417"/>
    </location>
</feature>
<evidence type="ECO:0000256" key="1">
    <source>
        <dbReference type="ARBA" id="ARBA00004496"/>
    </source>
</evidence>
<dbReference type="Proteomes" id="UP001201980">
    <property type="component" value="Unassembled WGS sequence"/>
</dbReference>
<dbReference type="GO" id="GO:0072583">
    <property type="term" value="P:clathrin-dependent endocytosis"/>
    <property type="evidence" value="ECO:0007669"/>
    <property type="project" value="InterPro"/>
</dbReference>
<dbReference type="Gene3D" id="1.25.40.90">
    <property type="match status" value="1"/>
</dbReference>
<dbReference type="AlphaFoldDB" id="A0AAD5RLN2"/>
<feature type="compositionally biased region" description="Polar residues" evidence="3">
    <location>
        <begin position="487"/>
        <end position="507"/>
    </location>
</feature>
<dbReference type="GO" id="GO:0005546">
    <property type="term" value="F:phosphatidylinositol-4,5-bisphosphate binding"/>
    <property type="evidence" value="ECO:0007669"/>
    <property type="project" value="TreeGrafter"/>
</dbReference>
<accession>A0AAD5RLN2</accession>